<sequence>MAEQNPFISPINPYEVLGIVYNPDDTLTRQIQIPCTKSTDDNSLAKITKDIPLNVCNKTWLRLFRPVEPPVNVKLPIILYFHGGGFILCSAFNTIFHNFCASMASKLPALIVSVGYRLAPESRLPSAYEDAIEAITWVKKQALDKDGEQWLKDLADFSKCYLMGCSSGGNIVYHAGLRAISLDLNPLLIKGLILNQPFFGGSKRTESEMRMVNDKTLPLVVCDLMWELALPAGSDRDHEYCNPRFDGGFKENINLLSRCFVSVRGGDPLMDHQKEFVKMVEGEGVKVVNWFEEAGYHGMELFEPHKAEVMFVALKDFIYFYSDIE</sequence>
<protein>
    <recommendedName>
        <fullName evidence="1">Alpha/beta hydrolase fold-3 domain-containing protein</fullName>
    </recommendedName>
</protein>
<dbReference type="PANTHER" id="PTHR23024">
    <property type="entry name" value="ARYLACETAMIDE DEACETYLASE"/>
    <property type="match status" value="1"/>
</dbReference>
<reference evidence="2 3" key="1">
    <citation type="submission" date="2020-10" db="EMBL/GenBank/DDBJ databases">
        <title>The Coptis chinensis genome and diversification of protoberbering-type alkaloids.</title>
        <authorList>
            <person name="Wang B."/>
            <person name="Shu S."/>
            <person name="Song C."/>
            <person name="Liu Y."/>
        </authorList>
    </citation>
    <scope>NUCLEOTIDE SEQUENCE [LARGE SCALE GENOMIC DNA]</scope>
    <source>
        <strain evidence="2">HL-2020</strain>
        <tissue evidence="2">Leaf</tissue>
    </source>
</reference>
<comment type="caution">
    <text evidence="2">The sequence shown here is derived from an EMBL/GenBank/DDBJ whole genome shotgun (WGS) entry which is preliminary data.</text>
</comment>
<dbReference type="AlphaFoldDB" id="A0A835IEB7"/>
<dbReference type="Proteomes" id="UP000631114">
    <property type="component" value="Unassembled WGS sequence"/>
</dbReference>
<accession>A0A835IEB7</accession>
<evidence type="ECO:0000313" key="2">
    <source>
        <dbReference type="EMBL" id="KAF9614862.1"/>
    </source>
</evidence>
<dbReference type="OrthoDB" id="408631at2759"/>
<proteinExistence type="predicted"/>
<keyword evidence="3" id="KW-1185">Reference proteome</keyword>
<gene>
    <name evidence="2" type="ORF">IFM89_020959</name>
</gene>
<feature type="domain" description="Alpha/beta hydrolase fold-3" evidence="1">
    <location>
        <begin position="78"/>
        <end position="299"/>
    </location>
</feature>
<dbReference type="InterPro" id="IPR029058">
    <property type="entry name" value="AB_hydrolase_fold"/>
</dbReference>
<dbReference type="EMBL" id="JADFTS010000003">
    <property type="protein sequence ID" value="KAF9614862.1"/>
    <property type="molecule type" value="Genomic_DNA"/>
</dbReference>
<dbReference type="InterPro" id="IPR013094">
    <property type="entry name" value="AB_hydrolase_3"/>
</dbReference>
<dbReference type="PANTHER" id="PTHR23024:SF546">
    <property type="entry name" value="CARBOXYLESTERASE 120-RELATED"/>
    <property type="match status" value="1"/>
</dbReference>
<dbReference type="InterPro" id="IPR050466">
    <property type="entry name" value="Carboxylest/Gibb_receptor"/>
</dbReference>
<organism evidence="2 3">
    <name type="scientific">Coptis chinensis</name>
    <dbReference type="NCBI Taxonomy" id="261450"/>
    <lineage>
        <taxon>Eukaryota</taxon>
        <taxon>Viridiplantae</taxon>
        <taxon>Streptophyta</taxon>
        <taxon>Embryophyta</taxon>
        <taxon>Tracheophyta</taxon>
        <taxon>Spermatophyta</taxon>
        <taxon>Magnoliopsida</taxon>
        <taxon>Ranunculales</taxon>
        <taxon>Ranunculaceae</taxon>
        <taxon>Coptidoideae</taxon>
        <taxon>Coptis</taxon>
    </lineage>
</organism>
<dbReference type="Pfam" id="PF07859">
    <property type="entry name" value="Abhydrolase_3"/>
    <property type="match status" value="1"/>
</dbReference>
<name>A0A835IEB7_9MAGN</name>
<evidence type="ECO:0000259" key="1">
    <source>
        <dbReference type="Pfam" id="PF07859"/>
    </source>
</evidence>
<dbReference type="SUPFAM" id="SSF53474">
    <property type="entry name" value="alpha/beta-Hydrolases"/>
    <property type="match status" value="1"/>
</dbReference>
<dbReference type="Gene3D" id="3.40.50.1820">
    <property type="entry name" value="alpha/beta hydrolase"/>
    <property type="match status" value="1"/>
</dbReference>
<evidence type="ECO:0000313" key="3">
    <source>
        <dbReference type="Proteomes" id="UP000631114"/>
    </source>
</evidence>
<dbReference type="GO" id="GO:0016787">
    <property type="term" value="F:hydrolase activity"/>
    <property type="evidence" value="ECO:0007669"/>
    <property type="project" value="InterPro"/>
</dbReference>